<organism evidence="2 3">
    <name type="scientific">Corynebacterium accolens</name>
    <dbReference type="NCBI Taxonomy" id="38284"/>
    <lineage>
        <taxon>Bacteria</taxon>
        <taxon>Bacillati</taxon>
        <taxon>Actinomycetota</taxon>
        <taxon>Actinomycetes</taxon>
        <taxon>Mycobacteriales</taxon>
        <taxon>Corynebacteriaceae</taxon>
        <taxon>Corynebacterium</taxon>
    </lineage>
</organism>
<evidence type="ECO:0008006" key="4">
    <source>
        <dbReference type="Google" id="ProtNLM"/>
    </source>
</evidence>
<dbReference type="Proteomes" id="UP000218690">
    <property type="component" value="Unassembled WGS sequence"/>
</dbReference>
<dbReference type="AlphaFoldDB" id="A0A2A4AJY8"/>
<gene>
    <name evidence="2" type="ORF">COM45_07765</name>
</gene>
<feature type="chain" id="PRO_5011997345" description="Secreted protein" evidence="1">
    <location>
        <begin position="25"/>
        <end position="180"/>
    </location>
</feature>
<name>A0A2A4AJY8_9CORY</name>
<accession>A0A2A4AJY8</accession>
<evidence type="ECO:0000313" key="3">
    <source>
        <dbReference type="Proteomes" id="UP000218690"/>
    </source>
</evidence>
<feature type="signal peptide" evidence="1">
    <location>
        <begin position="1"/>
        <end position="24"/>
    </location>
</feature>
<reference evidence="2 3" key="1">
    <citation type="submission" date="2017-09" db="EMBL/GenBank/DDBJ databases">
        <title>Draft Genome Sequence of Corynebacterium accolens AH4003.</title>
        <authorList>
            <person name="Chen Y."/>
            <person name="Oosthuysen W.F."/>
            <person name="Kelley S."/>
            <person name="Horswill A."/>
        </authorList>
    </citation>
    <scope>NUCLEOTIDE SEQUENCE [LARGE SCALE GENOMIC DNA]</scope>
    <source>
        <strain evidence="2 3">AH4003</strain>
    </source>
</reference>
<comment type="caution">
    <text evidence="2">The sequence shown here is derived from an EMBL/GenBank/DDBJ whole genome shotgun (WGS) entry which is preliminary data.</text>
</comment>
<evidence type="ECO:0000256" key="1">
    <source>
        <dbReference type="SAM" id="SignalP"/>
    </source>
</evidence>
<keyword evidence="1" id="KW-0732">Signal</keyword>
<protein>
    <recommendedName>
        <fullName evidence="4">Secreted protein</fullName>
    </recommendedName>
</protein>
<sequence length="180" mass="19080">MNRSLKLIAAVAAIGTLASGCAILQPEETGLGEDIVVSSSEEPPYEPKDVDNKEISSDLGAKVKDDGLNVEWDLQGVYSDSVQGSVVTVRVHNLNDTALPPDAIEEPVLERADGNGGWSKIELFPYDPEANADVAAPGLDLPLGAGASTNLQYRFNVTPGNLWNARFSIGNVTYVGDLNL</sequence>
<dbReference type="PROSITE" id="PS51257">
    <property type="entry name" value="PROKAR_LIPOPROTEIN"/>
    <property type="match status" value="1"/>
</dbReference>
<proteinExistence type="predicted"/>
<dbReference type="EMBL" id="NWBP01000023">
    <property type="protein sequence ID" value="PCC82704.1"/>
    <property type="molecule type" value="Genomic_DNA"/>
</dbReference>
<evidence type="ECO:0000313" key="2">
    <source>
        <dbReference type="EMBL" id="PCC82704.1"/>
    </source>
</evidence>